<reference evidence="2 3" key="1">
    <citation type="journal article" date="2015" name="Nature">
        <title>rRNA introns, odd ribosomes, and small enigmatic genomes across a large radiation of phyla.</title>
        <authorList>
            <person name="Brown C.T."/>
            <person name="Hug L.A."/>
            <person name="Thomas B.C."/>
            <person name="Sharon I."/>
            <person name="Castelle C.J."/>
            <person name="Singh A."/>
            <person name="Wilkins M.J."/>
            <person name="Williams K.H."/>
            <person name="Banfield J.F."/>
        </authorList>
    </citation>
    <scope>NUCLEOTIDE SEQUENCE [LARGE SCALE GENOMIC DNA]</scope>
</reference>
<accession>A0A0G1KM80</accession>
<comment type="caution">
    <text evidence="2">The sequence shown here is derived from an EMBL/GenBank/DDBJ whole genome shotgun (WGS) entry which is preliminary data.</text>
</comment>
<sequence>MLLIVTAIYLIFVAMIGKAISNKSNTTLVDFLLIALMFGSLIAFCFLAVSIIPGAATIVGAFLLTLVACALGAHYQY</sequence>
<proteinExistence type="predicted"/>
<name>A0A0G1KM80_9BACT</name>
<dbReference type="AlphaFoldDB" id="A0A0G1KM80"/>
<dbReference type="Proteomes" id="UP000034172">
    <property type="component" value="Unassembled WGS sequence"/>
</dbReference>
<protein>
    <submittedName>
        <fullName evidence="2">Uncharacterized protein</fullName>
    </submittedName>
</protein>
<keyword evidence="1" id="KW-1133">Transmembrane helix</keyword>
<evidence type="ECO:0000313" key="2">
    <source>
        <dbReference type="EMBL" id="KKT49069.1"/>
    </source>
</evidence>
<keyword evidence="1" id="KW-0472">Membrane</keyword>
<organism evidence="2 3">
    <name type="scientific">Candidatus Collierbacteria bacterium GW2011_GWC2_44_18</name>
    <dbReference type="NCBI Taxonomy" id="1618392"/>
    <lineage>
        <taxon>Bacteria</taxon>
        <taxon>Candidatus Collieribacteriota</taxon>
    </lineage>
</organism>
<dbReference type="EMBL" id="LCIE01000012">
    <property type="protein sequence ID" value="KKT49069.1"/>
    <property type="molecule type" value="Genomic_DNA"/>
</dbReference>
<feature type="transmembrane region" description="Helical" evidence="1">
    <location>
        <begin position="31"/>
        <end position="49"/>
    </location>
</feature>
<dbReference type="STRING" id="1618392.UW41_C0012G0007"/>
<gene>
    <name evidence="2" type="ORF">UW41_C0012G0007</name>
</gene>
<feature type="transmembrane region" description="Helical" evidence="1">
    <location>
        <begin position="56"/>
        <end position="75"/>
    </location>
</feature>
<evidence type="ECO:0000313" key="3">
    <source>
        <dbReference type="Proteomes" id="UP000034172"/>
    </source>
</evidence>
<keyword evidence="1" id="KW-0812">Transmembrane</keyword>
<evidence type="ECO:0000256" key="1">
    <source>
        <dbReference type="SAM" id="Phobius"/>
    </source>
</evidence>